<dbReference type="OrthoDB" id="3533814at2759"/>
<protein>
    <recommendedName>
        <fullName evidence="2">DUF6594 domain-containing protein</fullName>
    </recommendedName>
</protein>
<dbReference type="PANTHER" id="PTHR34502:SF5">
    <property type="entry name" value="DUF6594 DOMAIN-CONTAINING PROTEIN"/>
    <property type="match status" value="1"/>
</dbReference>
<dbReference type="PANTHER" id="PTHR34502">
    <property type="entry name" value="DUF6594 DOMAIN-CONTAINING PROTEIN-RELATED"/>
    <property type="match status" value="1"/>
</dbReference>
<organism evidence="3 4">
    <name type="scientific">Aspergillus sclerotiicarbonarius (strain CBS 121057 / IBT 28362)</name>
    <dbReference type="NCBI Taxonomy" id="1448318"/>
    <lineage>
        <taxon>Eukaryota</taxon>
        <taxon>Fungi</taxon>
        <taxon>Dikarya</taxon>
        <taxon>Ascomycota</taxon>
        <taxon>Pezizomycotina</taxon>
        <taxon>Eurotiomycetes</taxon>
        <taxon>Eurotiomycetidae</taxon>
        <taxon>Eurotiales</taxon>
        <taxon>Aspergillaceae</taxon>
        <taxon>Aspergillus</taxon>
        <taxon>Aspergillus subgen. Circumdati</taxon>
    </lineage>
</organism>
<proteinExistence type="predicted"/>
<dbReference type="Pfam" id="PF20237">
    <property type="entry name" value="DUF6594"/>
    <property type="match status" value="1"/>
</dbReference>
<dbReference type="InterPro" id="IPR046529">
    <property type="entry name" value="DUF6594"/>
</dbReference>
<evidence type="ECO:0000256" key="1">
    <source>
        <dbReference type="SAM" id="Phobius"/>
    </source>
</evidence>
<keyword evidence="4" id="KW-1185">Reference proteome</keyword>
<gene>
    <name evidence="3" type="ORF">BO78DRAFT_441830</name>
</gene>
<feature type="domain" description="DUF6594" evidence="2">
    <location>
        <begin position="9"/>
        <end position="267"/>
    </location>
</feature>
<dbReference type="VEuPathDB" id="FungiDB:BO78DRAFT_441830"/>
<dbReference type="STRING" id="1448318.A0A319ENN2"/>
<keyword evidence="1" id="KW-1133">Transmembrane helix</keyword>
<feature type="transmembrane region" description="Helical" evidence="1">
    <location>
        <begin position="200"/>
        <end position="224"/>
    </location>
</feature>
<evidence type="ECO:0000313" key="3">
    <source>
        <dbReference type="EMBL" id="PYI08378.1"/>
    </source>
</evidence>
<evidence type="ECO:0000259" key="2">
    <source>
        <dbReference type="Pfam" id="PF20237"/>
    </source>
</evidence>
<keyword evidence="1" id="KW-0472">Membrane</keyword>
<accession>A0A319ENN2</accession>
<dbReference type="Proteomes" id="UP000248423">
    <property type="component" value="Unassembled WGS sequence"/>
</dbReference>
<evidence type="ECO:0000313" key="4">
    <source>
        <dbReference type="Proteomes" id="UP000248423"/>
    </source>
</evidence>
<sequence length="281" mass="32605">MAPPASKGYDKLAALMACDPGSAIYRRFAKLNAKNILYLQAEISHVENELKDIIMEDDKSPEKATYPFSVRDMKEEDFSLQWKKVLEARDLLNEYNTALLQQAQLLRFSNPEKPDLDVFKEWLRREAAETRELSPPGQWDEENEKDLVALRSRHEGKDSLTRWVYTRVIPWYHEQWGHKNTKRQDSESGVYTYDDEVIELWTYLIGLLISGFLPAVAVFVFYFVRDTAGREAAILFYNMAFVLTMGWMFKAKRADMFFLASAFAAEQVATIMTTQVNHSSR</sequence>
<dbReference type="AlphaFoldDB" id="A0A319ENN2"/>
<name>A0A319ENN2_ASPSB</name>
<keyword evidence="1" id="KW-0812">Transmembrane</keyword>
<reference evidence="3 4" key="1">
    <citation type="submission" date="2018-02" db="EMBL/GenBank/DDBJ databases">
        <title>The genomes of Aspergillus section Nigri reveals drivers in fungal speciation.</title>
        <authorList>
            <consortium name="DOE Joint Genome Institute"/>
            <person name="Vesth T.C."/>
            <person name="Nybo J."/>
            <person name="Theobald S."/>
            <person name="Brandl J."/>
            <person name="Frisvad J.C."/>
            <person name="Nielsen K.F."/>
            <person name="Lyhne E.K."/>
            <person name="Kogle M.E."/>
            <person name="Kuo A."/>
            <person name="Riley R."/>
            <person name="Clum A."/>
            <person name="Nolan M."/>
            <person name="Lipzen A."/>
            <person name="Salamov A."/>
            <person name="Henrissat B."/>
            <person name="Wiebenga A."/>
            <person name="De vries R.P."/>
            <person name="Grigoriev I.V."/>
            <person name="Mortensen U.H."/>
            <person name="Andersen M.R."/>
            <person name="Baker S.E."/>
        </authorList>
    </citation>
    <scope>NUCLEOTIDE SEQUENCE [LARGE SCALE GENOMIC DNA]</scope>
    <source>
        <strain evidence="3 4">CBS 121057</strain>
    </source>
</reference>
<feature type="transmembrane region" description="Helical" evidence="1">
    <location>
        <begin position="231"/>
        <end position="249"/>
    </location>
</feature>
<dbReference type="EMBL" id="KZ826335">
    <property type="protein sequence ID" value="PYI08378.1"/>
    <property type="molecule type" value="Genomic_DNA"/>
</dbReference>